<name>A0AAV9EPN2_ACOCL</name>
<dbReference type="EMBL" id="JAUJYO010000006">
    <property type="protein sequence ID" value="KAK1314805.1"/>
    <property type="molecule type" value="Genomic_DNA"/>
</dbReference>
<evidence type="ECO:0000313" key="2">
    <source>
        <dbReference type="Proteomes" id="UP001180020"/>
    </source>
</evidence>
<reference evidence="1" key="2">
    <citation type="submission" date="2023-06" db="EMBL/GenBank/DDBJ databases">
        <authorList>
            <person name="Ma L."/>
            <person name="Liu K.-W."/>
            <person name="Li Z."/>
            <person name="Hsiao Y.-Y."/>
            <person name="Qi Y."/>
            <person name="Fu T."/>
            <person name="Tang G."/>
            <person name="Zhang D."/>
            <person name="Sun W.-H."/>
            <person name="Liu D.-K."/>
            <person name="Li Y."/>
            <person name="Chen G.-Z."/>
            <person name="Liu X.-D."/>
            <person name="Liao X.-Y."/>
            <person name="Jiang Y.-T."/>
            <person name="Yu X."/>
            <person name="Hao Y."/>
            <person name="Huang J."/>
            <person name="Zhao X.-W."/>
            <person name="Ke S."/>
            <person name="Chen Y.-Y."/>
            <person name="Wu W.-L."/>
            <person name="Hsu J.-L."/>
            <person name="Lin Y.-F."/>
            <person name="Huang M.-D."/>
            <person name="Li C.-Y."/>
            <person name="Huang L."/>
            <person name="Wang Z.-W."/>
            <person name="Zhao X."/>
            <person name="Zhong W.-Y."/>
            <person name="Peng D.-H."/>
            <person name="Ahmad S."/>
            <person name="Lan S."/>
            <person name="Zhang J.-S."/>
            <person name="Tsai W.-C."/>
            <person name="Van De Peer Y."/>
            <person name="Liu Z.-J."/>
        </authorList>
    </citation>
    <scope>NUCLEOTIDE SEQUENCE</scope>
    <source>
        <strain evidence="1">CP</strain>
        <tissue evidence="1">Leaves</tissue>
    </source>
</reference>
<reference evidence="1" key="1">
    <citation type="journal article" date="2023" name="Nat. Commun.">
        <title>Diploid and tetraploid genomes of Acorus and the evolution of monocots.</title>
        <authorList>
            <person name="Ma L."/>
            <person name="Liu K.W."/>
            <person name="Li Z."/>
            <person name="Hsiao Y.Y."/>
            <person name="Qi Y."/>
            <person name="Fu T."/>
            <person name="Tang G.D."/>
            <person name="Zhang D."/>
            <person name="Sun W.H."/>
            <person name="Liu D.K."/>
            <person name="Li Y."/>
            <person name="Chen G.Z."/>
            <person name="Liu X.D."/>
            <person name="Liao X.Y."/>
            <person name="Jiang Y.T."/>
            <person name="Yu X."/>
            <person name="Hao Y."/>
            <person name="Huang J."/>
            <person name="Zhao X.W."/>
            <person name="Ke S."/>
            <person name="Chen Y.Y."/>
            <person name="Wu W.L."/>
            <person name="Hsu J.L."/>
            <person name="Lin Y.F."/>
            <person name="Huang M.D."/>
            <person name="Li C.Y."/>
            <person name="Huang L."/>
            <person name="Wang Z.W."/>
            <person name="Zhao X."/>
            <person name="Zhong W.Y."/>
            <person name="Peng D.H."/>
            <person name="Ahmad S."/>
            <person name="Lan S."/>
            <person name="Zhang J.S."/>
            <person name="Tsai W.C."/>
            <person name="Van de Peer Y."/>
            <person name="Liu Z.J."/>
        </authorList>
    </citation>
    <scope>NUCLEOTIDE SEQUENCE</scope>
    <source>
        <strain evidence="1">CP</strain>
    </source>
</reference>
<protein>
    <submittedName>
        <fullName evidence="1">Uncharacterized protein</fullName>
    </submittedName>
</protein>
<accession>A0AAV9EPN2</accession>
<organism evidence="1 2">
    <name type="scientific">Acorus calamus</name>
    <name type="common">Sweet flag</name>
    <dbReference type="NCBI Taxonomy" id="4465"/>
    <lineage>
        <taxon>Eukaryota</taxon>
        <taxon>Viridiplantae</taxon>
        <taxon>Streptophyta</taxon>
        <taxon>Embryophyta</taxon>
        <taxon>Tracheophyta</taxon>
        <taxon>Spermatophyta</taxon>
        <taxon>Magnoliopsida</taxon>
        <taxon>Liliopsida</taxon>
        <taxon>Acoraceae</taxon>
        <taxon>Acorus</taxon>
    </lineage>
</organism>
<proteinExistence type="predicted"/>
<dbReference type="AlphaFoldDB" id="A0AAV9EPN2"/>
<dbReference type="Proteomes" id="UP001180020">
    <property type="component" value="Unassembled WGS sequence"/>
</dbReference>
<sequence length="79" mass="8909">MGGRGHAINRTSYSLRRYTAMRYKIENRDYSGSEAHQTSCQNWIEAPSPNSHVIASESSDTSLNRPLNKAVARNWILGK</sequence>
<keyword evidence="2" id="KW-1185">Reference proteome</keyword>
<evidence type="ECO:0000313" key="1">
    <source>
        <dbReference type="EMBL" id="KAK1314805.1"/>
    </source>
</evidence>
<gene>
    <name evidence="1" type="ORF">QJS10_CPA06g00855</name>
</gene>
<comment type="caution">
    <text evidence="1">The sequence shown here is derived from an EMBL/GenBank/DDBJ whole genome shotgun (WGS) entry which is preliminary data.</text>
</comment>